<sequence length="77" mass="8647">MGHILTSPPPPPTDTFIIRLFDRSVDLAQFSEETPLYPVCRAWLRNAPTARPPEQPQTPPPTDEVLVRRAVLMPCPT</sequence>
<organism evidence="1">
    <name type="scientific">Xenopus laevis</name>
    <name type="common">African clawed frog</name>
    <dbReference type="NCBI Taxonomy" id="8355"/>
    <lineage>
        <taxon>Eukaryota</taxon>
        <taxon>Metazoa</taxon>
        <taxon>Chordata</taxon>
        <taxon>Craniata</taxon>
        <taxon>Vertebrata</taxon>
        <taxon>Euteleostomi</taxon>
        <taxon>Amphibia</taxon>
        <taxon>Batrachia</taxon>
        <taxon>Anura</taxon>
        <taxon>Pipoidea</taxon>
        <taxon>Pipidae</taxon>
        <taxon>Xenopodinae</taxon>
        <taxon>Xenopus</taxon>
        <taxon>Xenopus</taxon>
    </lineage>
</organism>
<dbReference type="InterPro" id="IPR028226">
    <property type="entry name" value="LIN37"/>
</dbReference>
<protein>
    <submittedName>
        <fullName evidence="1">Uncharacterized protein</fullName>
    </submittedName>
</protein>
<accession>A0A974BNE4</accession>
<gene>
    <name evidence="1" type="ORF">XELAEV_18002716mg</name>
</gene>
<reference evidence="1" key="1">
    <citation type="submission" date="2016-05" db="EMBL/GenBank/DDBJ databases">
        <title>WGS assembly of Xenopus laevis.</title>
        <authorList>
            <person name="Session A."/>
            <person name="Uno Y."/>
            <person name="Kwon T."/>
            <person name="Chapman J."/>
            <person name="Toyoda A."/>
            <person name="Takahashi S."/>
            <person name="Fukui A."/>
            <person name="Hikosaka A."/>
            <person name="Putnam N."/>
            <person name="Stites J."/>
            <person name="Van Heeringen S."/>
            <person name="Quigley I."/>
            <person name="Heinz S."/>
            <person name="Hellsten U."/>
            <person name="Lyons J."/>
            <person name="Suzuki A."/>
            <person name="Kondo M."/>
            <person name="Ogino H."/>
            <person name="Ochi H."/>
            <person name="Bogdanovic O."/>
            <person name="Lister R."/>
            <person name="Georgiou G."/>
            <person name="Paranjpe S."/>
            <person name="Van Kruijsbergen I."/>
            <person name="Mozaffari S."/>
            <person name="Shu S."/>
            <person name="Schmutz J."/>
            <person name="Jenkins J."/>
            <person name="Grimwood J."/>
            <person name="Carlson J."/>
            <person name="Mitros T."/>
            <person name="Simakov O."/>
            <person name="Heald R."/>
            <person name="Miller K."/>
            <person name="Haudenschild C."/>
            <person name="Kuroki Y."/>
            <person name="Tanaka T."/>
            <person name="Michiue T."/>
            <person name="Watanabe M."/>
            <person name="Kinoshita T."/>
            <person name="Ohta Y."/>
            <person name="Mawaribuchi S."/>
            <person name="Suzuki Y."/>
            <person name="Haramoto Y."/>
            <person name="Yamamoto T."/>
            <person name="Takagi C."/>
            <person name="Kitzman J."/>
            <person name="Shendure J."/>
            <person name="Nakayama T."/>
            <person name="Izutsu Y."/>
            <person name="Robert J."/>
            <person name="Dichmann D."/>
            <person name="Flajnik M."/>
            <person name="Houston D."/>
            <person name="Marcotte E."/>
            <person name="Wallingford J."/>
            <person name="Ito Y."/>
            <person name="Asashima M."/>
            <person name="Ueno N."/>
            <person name="Matsuda Y."/>
            <person name="Jan Veenstra G."/>
            <person name="Fujiyama A."/>
            <person name="Harland R."/>
            <person name="Taira M."/>
            <person name="Rokhsar D.S."/>
        </authorList>
    </citation>
    <scope>NUCLEOTIDE SEQUENCE</scope>
    <source>
        <strain evidence="1">J</strain>
        <tissue evidence="1">Blood</tissue>
    </source>
</reference>
<dbReference type="AlphaFoldDB" id="A0A974BNE4"/>
<dbReference type="Pfam" id="PF15306">
    <property type="entry name" value="LIN37"/>
    <property type="match status" value="1"/>
</dbReference>
<dbReference type="EMBL" id="KV497387">
    <property type="protein sequence ID" value="OCT55361.1"/>
    <property type="molecule type" value="Genomic_DNA"/>
</dbReference>
<dbReference type="Proteomes" id="UP000694892">
    <property type="component" value="Unassembled WGS sequence"/>
</dbReference>
<evidence type="ECO:0000313" key="1">
    <source>
        <dbReference type="EMBL" id="OCT55361.1"/>
    </source>
</evidence>
<dbReference type="GO" id="GO:0017053">
    <property type="term" value="C:transcription repressor complex"/>
    <property type="evidence" value="ECO:0007669"/>
    <property type="project" value="InterPro"/>
</dbReference>
<dbReference type="PANTHER" id="PTHR31336:SF3">
    <property type="entry name" value="PROTEIN LIN-37 HOMOLOG"/>
    <property type="match status" value="1"/>
</dbReference>
<name>A0A974BNE4_XENLA</name>
<proteinExistence type="predicted"/>
<dbReference type="PANTHER" id="PTHR31336">
    <property type="entry name" value="LIN37 HOMOLOG"/>
    <property type="match status" value="1"/>
</dbReference>
<dbReference type="GO" id="GO:0000122">
    <property type="term" value="P:negative regulation of transcription by RNA polymerase II"/>
    <property type="evidence" value="ECO:0007669"/>
    <property type="project" value="TreeGrafter"/>
</dbReference>
<dbReference type="GO" id="GO:0031523">
    <property type="term" value="C:Myb complex"/>
    <property type="evidence" value="ECO:0007669"/>
    <property type="project" value="TreeGrafter"/>
</dbReference>